<name>A0A4Y6U9F3_9PROT</name>
<sequence length="179" mass="18427">MNHSAQSRPPQAPDADGLFESRAPLGQLSPTPSAPRPTVGSAAPLYGHGRGQFYQQGNTVPTTLGGSLGWAAAYFMAAFVLQVTELLAPFLLIAGVAWKLAPRLVQTVAGAVSKSGAVAGVAETGAPPHEFVDHLAGTIPMQLELGGHVFTPGGLIFDGLLLMAVAAACATLCAWLCRR</sequence>
<dbReference type="KEGG" id="swf:E3E12_01470"/>
<keyword evidence="2" id="KW-0812">Transmembrane</keyword>
<dbReference type="EMBL" id="CP038231">
    <property type="protein sequence ID" value="QDH13086.1"/>
    <property type="molecule type" value="Genomic_DNA"/>
</dbReference>
<dbReference type="AlphaFoldDB" id="A0A4Y6U9F3"/>
<feature type="transmembrane region" description="Helical" evidence="2">
    <location>
        <begin position="155"/>
        <end position="177"/>
    </location>
</feature>
<feature type="region of interest" description="Disordered" evidence="1">
    <location>
        <begin position="1"/>
        <end position="42"/>
    </location>
</feature>
<proteinExistence type="predicted"/>
<evidence type="ECO:0000256" key="2">
    <source>
        <dbReference type="SAM" id="Phobius"/>
    </source>
</evidence>
<keyword evidence="2" id="KW-1133">Transmembrane helix</keyword>
<keyword evidence="4" id="KW-1185">Reference proteome</keyword>
<dbReference type="Proteomes" id="UP000318709">
    <property type="component" value="Chromosome"/>
</dbReference>
<evidence type="ECO:0000256" key="1">
    <source>
        <dbReference type="SAM" id="MobiDB-lite"/>
    </source>
</evidence>
<accession>A0A4Y6U9F3</accession>
<feature type="transmembrane region" description="Helical" evidence="2">
    <location>
        <begin position="73"/>
        <end position="98"/>
    </location>
</feature>
<evidence type="ECO:0000313" key="3">
    <source>
        <dbReference type="EMBL" id="QDH13086.1"/>
    </source>
</evidence>
<organism evidence="3 4">
    <name type="scientific">Formicincola oecophyllae</name>
    <dbReference type="NCBI Taxonomy" id="2558361"/>
    <lineage>
        <taxon>Bacteria</taxon>
        <taxon>Pseudomonadati</taxon>
        <taxon>Pseudomonadota</taxon>
        <taxon>Alphaproteobacteria</taxon>
        <taxon>Acetobacterales</taxon>
        <taxon>Acetobacteraceae</taxon>
        <taxon>Formicincola</taxon>
    </lineage>
</organism>
<gene>
    <name evidence="3" type="ORF">E3E12_01470</name>
</gene>
<evidence type="ECO:0000313" key="4">
    <source>
        <dbReference type="Proteomes" id="UP000318709"/>
    </source>
</evidence>
<reference evidence="3 4" key="1">
    <citation type="submission" date="2019-03" db="EMBL/GenBank/DDBJ databases">
        <title>The complete genome sequence of Swingsia_sp. F3b2 LMG30590(T).</title>
        <authorList>
            <person name="Chua K.-O."/>
            <person name="Chan K.-G."/>
            <person name="See-Too W.-S."/>
        </authorList>
    </citation>
    <scope>NUCLEOTIDE SEQUENCE [LARGE SCALE GENOMIC DNA]</scope>
    <source>
        <strain evidence="3 4">F3b2</strain>
    </source>
</reference>
<dbReference type="RefSeq" id="WP_141442730.1">
    <property type="nucleotide sequence ID" value="NZ_CP038231.1"/>
</dbReference>
<protein>
    <submittedName>
        <fullName evidence="3">Uncharacterized protein</fullName>
    </submittedName>
</protein>
<dbReference type="OrthoDB" id="7282283at2"/>
<keyword evidence="2" id="KW-0472">Membrane</keyword>